<dbReference type="Pfam" id="PF01255">
    <property type="entry name" value="Prenyltransf"/>
    <property type="match status" value="1"/>
</dbReference>
<evidence type="ECO:0000256" key="1">
    <source>
        <dbReference type="ARBA" id="ARBA00022679"/>
    </source>
</evidence>
<dbReference type="Proteomes" id="UP001244341">
    <property type="component" value="Chromosome 1b"/>
</dbReference>
<evidence type="ECO:0000256" key="2">
    <source>
        <dbReference type="RuleBase" id="RU363018"/>
    </source>
</evidence>
<keyword evidence="4" id="KW-1185">Reference proteome</keyword>
<name>A0ABY8TID9_TETOB</name>
<keyword evidence="1 2" id="KW-0808">Transferase</keyword>
<evidence type="ECO:0000313" key="4">
    <source>
        <dbReference type="Proteomes" id="UP001244341"/>
    </source>
</evidence>
<dbReference type="HAMAP" id="MF_01139">
    <property type="entry name" value="ISPT"/>
    <property type="match status" value="1"/>
</dbReference>
<dbReference type="PANTHER" id="PTHR10291">
    <property type="entry name" value="DEHYDRODOLICHYL DIPHOSPHATE SYNTHASE FAMILY MEMBER"/>
    <property type="match status" value="1"/>
</dbReference>
<dbReference type="InterPro" id="IPR001441">
    <property type="entry name" value="UPP_synth-like"/>
</dbReference>
<reference evidence="3 4" key="1">
    <citation type="submission" date="2023-05" db="EMBL/GenBank/DDBJ databases">
        <title>A 100% complete, gapless, phased diploid assembly of the Scenedesmus obliquus UTEX 3031 genome.</title>
        <authorList>
            <person name="Biondi T.C."/>
            <person name="Hanschen E.R."/>
            <person name="Kwon T."/>
            <person name="Eng W."/>
            <person name="Kruse C.P.S."/>
            <person name="Koehler S.I."/>
            <person name="Kunde Y."/>
            <person name="Gleasner C.D."/>
            <person name="You Mak K.T."/>
            <person name="Polle J."/>
            <person name="Hovde B.T."/>
            <person name="Starkenburg S.R."/>
        </authorList>
    </citation>
    <scope>NUCLEOTIDE SEQUENCE [LARGE SCALE GENOMIC DNA]</scope>
    <source>
        <strain evidence="3 4">DOE0152z</strain>
    </source>
</reference>
<dbReference type="CDD" id="cd00475">
    <property type="entry name" value="Cis_IPPS"/>
    <property type="match status" value="1"/>
</dbReference>
<dbReference type="PANTHER" id="PTHR10291:SF0">
    <property type="entry name" value="DEHYDRODOLICHYL DIPHOSPHATE SYNTHASE 2"/>
    <property type="match status" value="1"/>
</dbReference>
<dbReference type="EMBL" id="CP126208">
    <property type="protein sequence ID" value="WIA08859.1"/>
    <property type="molecule type" value="Genomic_DNA"/>
</dbReference>
<dbReference type="InterPro" id="IPR036424">
    <property type="entry name" value="UPP_synth-like_sf"/>
</dbReference>
<dbReference type="EC" id="2.5.1.-" evidence="2"/>
<accession>A0ABY8TID9</accession>
<proteinExistence type="inferred from homology"/>
<dbReference type="Gene3D" id="3.40.1180.10">
    <property type="entry name" value="Decaprenyl diphosphate synthase-like"/>
    <property type="match status" value="1"/>
</dbReference>
<protein>
    <recommendedName>
        <fullName evidence="2">Alkyl transferase</fullName>
        <ecNumber evidence="2">2.5.1.-</ecNumber>
    </recommendedName>
</protein>
<dbReference type="SUPFAM" id="SSF64005">
    <property type="entry name" value="Undecaprenyl diphosphate synthase"/>
    <property type="match status" value="1"/>
</dbReference>
<organism evidence="3 4">
    <name type="scientific">Tetradesmus obliquus</name>
    <name type="common">Green alga</name>
    <name type="synonym">Acutodesmus obliquus</name>
    <dbReference type="NCBI Taxonomy" id="3088"/>
    <lineage>
        <taxon>Eukaryota</taxon>
        <taxon>Viridiplantae</taxon>
        <taxon>Chlorophyta</taxon>
        <taxon>core chlorophytes</taxon>
        <taxon>Chlorophyceae</taxon>
        <taxon>CS clade</taxon>
        <taxon>Sphaeropleales</taxon>
        <taxon>Scenedesmaceae</taxon>
        <taxon>Tetradesmus</taxon>
    </lineage>
</organism>
<gene>
    <name evidence="3" type="ORF">OEZ85_008280</name>
</gene>
<comment type="similarity">
    <text evidence="2">Belongs to the UPP synthase family.</text>
</comment>
<evidence type="ECO:0000313" key="3">
    <source>
        <dbReference type="EMBL" id="WIA08859.1"/>
    </source>
</evidence>
<sequence length="234" mass="25964">MDGNSRWAESRGLPAWVGHERGVAALRAAVIAAQDWGIPALTVYAFSLENWQRDRSEVTFLMNLFQSALQQQLPELQRNGVRLHFMGQLELLPPGLQQQIAACSAATAGNSGLLLNVAVSYSAQHDMVGAVQRLAQRVQEGSLAPEQITPALISHALSSAAVTAAVGPPDLLIRTSGEQRLSNFMLFEAAYTELCFLDCLWPDFDKQQFEAALQQYAQRQRRYGKRQQQQQQQQ</sequence>
<dbReference type="NCBIfam" id="TIGR00055">
    <property type="entry name" value="uppS"/>
    <property type="match status" value="1"/>
</dbReference>